<feature type="domain" description="Gram-positive cocci surface proteins LPxTG" evidence="8">
    <location>
        <begin position="267"/>
        <end position="303"/>
    </location>
</feature>
<feature type="transmembrane region" description="Helical" evidence="6">
    <location>
        <begin position="276"/>
        <end position="297"/>
    </location>
</feature>
<dbReference type="PROSITE" id="PS50847">
    <property type="entry name" value="GRAM_POS_ANCHORING"/>
    <property type="match status" value="1"/>
</dbReference>
<dbReference type="InterPro" id="IPR019931">
    <property type="entry name" value="LPXTG_anchor"/>
</dbReference>
<name>A0ABT6LCI7_9ACTN</name>
<evidence type="ECO:0000313" key="9">
    <source>
        <dbReference type="EMBL" id="MDH6214017.1"/>
    </source>
</evidence>
<evidence type="ECO:0000256" key="3">
    <source>
        <dbReference type="ARBA" id="ARBA00022729"/>
    </source>
</evidence>
<organism evidence="9 10">
    <name type="scientific">Streptomyces pseudovenezuelae</name>
    <dbReference type="NCBI Taxonomy" id="67350"/>
    <lineage>
        <taxon>Bacteria</taxon>
        <taxon>Bacillati</taxon>
        <taxon>Actinomycetota</taxon>
        <taxon>Actinomycetes</taxon>
        <taxon>Kitasatosporales</taxon>
        <taxon>Streptomycetaceae</taxon>
        <taxon>Streptomyces</taxon>
        <taxon>Streptomyces aurantiacus group</taxon>
    </lineage>
</organism>
<feature type="chain" id="PRO_5046626714" description="Gram-positive cocci surface proteins LPxTG domain-containing protein" evidence="7">
    <location>
        <begin position="29"/>
        <end position="303"/>
    </location>
</feature>
<keyword evidence="2" id="KW-0964">Secreted</keyword>
<keyword evidence="3 7" id="KW-0732">Signal</keyword>
<sequence>MSRSQEPRTLAVLAATVFAAALVPVVGAGTASATTGAECNAATVQYRIVGADGNVVGADWTSEGGFLQWETIPGTVQVRLAPGQTVADGCTYPVSLAEYTTEGPNWYTSGHQAMVDKATVYLTADDLAGSDDKGRTWQKLSVKSPDCYGQIDLYGDDISYDGKTGTGHGPLPYQPGNVNTPYHLIAAWNGGDKECTPGTPESPTPSETTPSSPASPSTPAGSTPPAETTPPPTPAPSTTPPTTPDVPPMTTPPNAPKPASSPSGPPLAETGSNAPVGAIAGGAAAVVALGAGALYMGRRTRRS</sequence>
<evidence type="ECO:0000256" key="5">
    <source>
        <dbReference type="SAM" id="MobiDB-lite"/>
    </source>
</evidence>
<evidence type="ECO:0000256" key="1">
    <source>
        <dbReference type="ARBA" id="ARBA00022512"/>
    </source>
</evidence>
<feature type="signal peptide" evidence="7">
    <location>
        <begin position="1"/>
        <end position="28"/>
    </location>
</feature>
<feature type="region of interest" description="Disordered" evidence="5">
    <location>
        <begin position="188"/>
        <end position="276"/>
    </location>
</feature>
<keyword evidence="10" id="KW-1185">Reference proteome</keyword>
<reference evidence="9 10" key="1">
    <citation type="submission" date="2023-04" db="EMBL/GenBank/DDBJ databases">
        <title>Forest soil microbial communities from Buena Vista Peninsula, Colon Province, Panama.</title>
        <authorList>
            <person name="Bouskill N."/>
        </authorList>
    </citation>
    <scope>NUCLEOTIDE SEQUENCE [LARGE SCALE GENOMIC DNA]</scope>
    <source>
        <strain evidence="9 10">GGS1</strain>
    </source>
</reference>
<evidence type="ECO:0000313" key="10">
    <source>
        <dbReference type="Proteomes" id="UP001160499"/>
    </source>
</evidence>
<dbReference type="RefSeq" id="WP_280875072.1">
    <property type="nucleotide sequence ID" value="NZ_JARXVH010000002.1"/>
</dbReference>
<keyword evidence="6" id="KW-0472">Membrane</keyword>
<accession>A0ABT6LCI7</accession>
<dbReference type="Proteomes" id="UP001160499">
    <property type="component" value="Unassembled WGS sequence"/>
</dbReference>
<keyword evidence="4" id="KW-0572">Peptidoglycan-anchor</keyword>
<proteinExistence type="predicted"/>
<feature type="compositionally biased region" description="Pro residues" evidence="5">
    <location>
        <begin position="227"/>
        <end position="256"/>
    </location>
</feature>
<dbReference type="EMBL" id="JARXVH010000002">
    <property type="protein sequence ID" value="MDH6214017.1"/>
    <property type="molecule type" value="Genomic_DNA"/>
</dbReference>
<feature type="compositionally biased region" description="Low complexity" evidence="5">
    <location>
        <begin position="196"/>
        <end position="226"/>
    </location>
</feature>
<protein>
    <recommendedName>
        <fullName evidence="8">Gram-positive cocci surface proteins LPxTG domain-containing protein</fullName>
    </recommendedName>
</protein>
<keyword evidence="1" id="KW-0134">Cell wall</keyword>
<evidence type="ECO:0000256" key="2">
    <source>
        <dbReference type="ARBA" id="ARBA00022525"/>
    </source>
</evidence>
<evidence type="ECO:0000256" key="6">
    <source>
        <dbReference type="SAM" id="Phobius"/>
    </source>
</evidence>
<feature type="compositionally biased region" description="Low complexity" evidence="5">
    <location>
        <begin position="257"/>
        <end position="276"/>
    </location>
</feature>
<evidence type="ECO:0000256" key="7">
    <source>
        <dbReference type="SAM" id="SignalP"/>
    </source>
</evidence>
<evidence type="ECO:0000256" key="4">
    <source>
        <dbReference type="ARBA" id="ARBA00023088"/>
    </source>
</evidence>
<comment type="caution">
    <text evidence="9">The sequence shown here is derived from an EMBL/GenBank/DDBJ whole genome shotgun (WGS) entry which is preliminary data.</text>
</comment>
<keyword evidence="6" id="KW-1133">Transmembrane helix</keyword>
<gene>
    <name evidence="9" type="ORF">M2283_001300</name>
</gene>
<evidence type="ECO:0000259" key="8">
    <source>
        <dbReference type="PROSITE" id="PS50847"/>
    </source>
</evidence>
<keyword evidence="6" id="KW-0812">Transmembrane</keyword>